<reference evidence="4 5" key="1">
    <citation type="submission" date="2019-09" db="EMBL/GenBank/DDBJ databases">
        <authorList>
            <person name="Dittami M. S."/>
        </authorList>
    </citation>
    <scope>NUCLEOTIDE SEQUENCE [LARGE SCALE GENOMIC DNA]</scope>
    <source>
        <strain evidence="4">SPHINGO391</strain>
    </source>
</reference>
<dbReference type="GO" id="GO:0004497">
    <property type="term" value="F:monooxygenase activity"/>
    <property type="evidence" value="ECO:0007669"/>
    <property type="project" value="InterPro"/>
</dbReference>
<dbReference type="AlphaFoldDB" id="A0A5E8AAD2"/>
<protein>
    <submittedName>
        <fullName evidence="4">Tryptophan halogenase</fullName>
    </submittedName>
</protein>
<keyword evidence="2" id="KW-0274">FAD</keyword>
<dbReference type="RefSeq" id="WP_151991835.1">
    <property type="nucleotide sequence ID" value="NZ_LR701528.1"/>
</dbReference>
<keyword evidence="2" id="KW-0547">Nucleotide-binding</keyword>
<dbReference type="PIRSF" id="PIRSF011396">
    <property type="entry name" value="Trp_halogenase"/>
    <property type="match status" value="1"/>
</dbReference>
<feature type="signal peptide" evidence="3">
    <location>
        <begin position="1"/>
        <end position="20"/>
    </location>
</feature>
<proteinExistence type="predicted"/>
<dbReference type="InterPro" id="IPR050816">
    <property type="entry name" value="Flavin-dep_Halogenase_NPB"/>
</dbReference>
<evidence type="ECO:0000256" key="1">
    <source>
        <dbReference type="PIRSR" id="PIRSR011396-1"/>
    </source>
</evidence>
<dbReference type="Gene3D" id="3.50.50.60">
    <property type="entry name" value="FAD/NAD(P)-binding domain"/>
    <property type="match status" value="1"/>
</dbReference>
<dbReference type="SUPFAM" id="SSF51905">
    <property type="entry name" value="FAD/NAD(P)-binding domain"/>
    <property type="match status" value="1"/>
</dbReference>
<gene>
    <name evidence="4" type="ORF">SPHINGO391_500130</name>
</gene>
<dbReference type="EMBL" id="CABVLI010000046">
    <property type="protein sequence ID" value="VVT28087.1"/>
    <property type="molecule type" value="Genomic_DNA"/>
</dbReference>
<keyword evidence="2" id="KW-0285">Flavoprotein</keyword>
<feature type="binding site" evidence="2">
    <location>
        <position position="77"/>
    </location>
    <ligand>
        <name>7-chloro-L-tryptophan</name>
        <dbReference type="ChEBI" id="CHEBI:58713"/>
    </ligand>
</feature>
<feature type="chain" id="PRO_5023066636" evidence="3">
    <location>
        <begin position="21"/>
        <end position="502"/>
    </location>
</feature>
<dbReference type="InterPro" id="IPR036188">
    <property type="entry name" value="FAD/NAD-bd_sf"/>
</dbReference>
<feature type="binding site" evidence="2">
    <location>
        <position position="341"/>
    </location>
    <ligand>
        <name>L-tryptophan</name>
        <dbReference type="ChEBI" id="CHEBI:57912"/>
    </ligand>
</feature>
<dbReference type="InterPro" id="IPR006905">
    <property type="entry name" value="Flavin_halogenase"/>
</dbReference>
<dbReference type="PANTHER" id="PTHR43747">
    <property type="entry name" value="FAD-BINDING PROTEIN"/>
    <property type="match status" value="1"/>
</dbReference>
<dbReference type="PANTHER" id="PTHR43747:SF4">
    <property type="entry name" value="FLAVIN-DEPENDENT TRYPTOPHAN HALOGENASE"/>
    <property type="match status" value="1"/>
</dbReference>
<name>A0A5E8AAD2_9SPHN</name>
<evidence type="ECO:0000256" key="3">
    <source>
        <dbReference type="SAM" id="SignalP"/>
    </source>
</evidence>
<dbReference type="Pfam" id="PF04820">
    <property type="entry name" value="Trp_halogenase"/>
    <property type="match status" value="1"/>
</dbReference>
<dbReference type="Proteomes" id="UP000326857">
    <property type="component" value="Unassembled WGS sequence"/>
</dbReference>
<feature type="active site" evidence="1">
    <location>
        <position position="77"/>
    </location>
</feature>
<sequence>MKRVQRLVILGGGTAGWMTAAAMSATFGDLVNISILESDAIGTIGVGEATIPTIHWFNQLIGLDEEAFVAATKASFKLGIEFVDWARPGTRYFHPFGRYGVDLGPVPFHQHWLRAKADGLDRPLSVYSLAAQLAAAGRFAKPVDDPRSILSTLGYAYHFDAGLYARHLRQLAEKRGVVRHEGLLRDIERDPETGFVTALTSDRGERLEGDLFIDCSGFRALLIGETMGARFQDWSHWLPCDRAVAVPCARIAATTPFTRSTLRPAGWQWRIPLQHRTGNGYVYASSFVSDDEAVATLLSNLDGEALADPRMLRFTAGFRREAWRGNVVAIGLSSGFLEPLESTSIHLIQSGIAKLITLFPDADCDPVLARQFNTLFARDMDGIRDFLILHYHATQGHDAPLWQHTRHMTPPPTLVDKIAQYTRAGRLMLSADELFREASWLAVLEGQGVGALGHAPLADTLDAATNRRQLNQIETVIARATPTLPLHDAAIAALVAPQVAGR</sequence>
<dbReference type="GO" id="GO:0000166">
    <property type="term" value="F:nucleotide binding"/>
    <property type="evidence" value="ECO:0007669"/>
    <property type="project" value="UniProtKB-KW"/>
</dbReference>
<organism evidence="4 5">
    <name type="scientific">Sphingomonas aurantiaca</name>
    <dbReference type="NCBI Taxonomy" id="185949"/>
    <lineage>
        <taxon>Bacteria</taxon>
        <taxon>Pseudomonadati</taxon>
        <taxon>Pseudomonadota</taxon>
        <taxon>Alphaproteobacteria</taxon>
        <taxon>Sphingomonadales</taxon>
        <taxon>Sphingomonadaceae</taxon>
        <taxon>Sphingomonas</taxon>
    </lineage>
</organism>
<evidence type="ECO:0000313" key="4">
    <source>
        <dbReference type="EMBL" id="VVT28087.1"/>
    </source>
</evidence>
<accession>A0A5E8AAD2</accession>
<keyword evidence="3" id="KW-0732">Signal</keyword>
<evidence type="ECO:0000313" key="5">
    <source>
        <dbReference type="Proteomes" id="UP000326857"/>
    </source>
</evidence>
<feature type="binding site" evidence="2">
    <location>
        <position position="332"/>
    </location>
    <ligand>
        <name>FAD</name>
        <dbReference type="ChEBI" id="CHEBI:57692"/>
    </ligand>
</feature>
<evidence type="ECO:0000256" key="2">
    <source>
        <dbReference type="PIRSR" id="PIRSR011396-2"/>
    </source>
</evidence>
<dbReference type="InterPro" id="IPR033856">
    <property type="entry name" value="Trp_halogen"/>
</dbReference>
<feature type="binding site" evidence="2">
    <location>
        <begin position="12"/>
        <end position="15"/>
    </location>
    <ligand>
        <name>FAD</name>
        <dbReference type="ChEBI" id="CHEBI:57692"/>
    </ligand>
</feature>
<feature type="binding site" evidence="2">
    <location>
        <position position="345"/>
    </location>
    <ligand>
        <name>FAD</name>
        <dbReference type="ChEBI" id="CHEBI:57692"/>
    </ligand>
</feature>